<feature type="transmembrane region" description="Helical" evidence="1">
    <location>
        <begin position="58"/>
        <end position="76"/>
    </location>
</feature>
<dbReference type="Proteomes" id="UP001499852">
    <property type="component" value="Unassembled WGS sequence"/>
</dbReference>
<feature type="transmembrane region" description="Helical" evidence="1">
    <location>
        <begin position="176"/>
        <end position="194"/>
    </location>
</feature>
<keyword evidence="1" id="KW-0812">Transmembrane</keyword>
<feature type="transmembrane region" description="Helical" evidence="1">
    <location>
        <begin position="88"/>
        <end position="104"/>
    </location>
</feature>
<dbReference type="EMBL" id="BAABIA010000002">
    <property type="protein sequence ID" value="GAA5135739.1"/>
    <property type="molecule type" value="Genomic_DNA"/>
</dbReference>
<keyword evidence="3" id="KW-1185">Reference proteome</keyword>
<accession>A0ABP9NZZ0</accession>
<evidence type="ECO:0000256" key="1">
    <source>
        <dbReference type="SAM" id="Phobius"/>
    </source>
</evidence>
<protein>
    <submittedName>
        <fullName evidence="2">Uncharacterized protein</fullName>
    </submittedName>
</protein>
<evidence type="ECO:0000313" key="3">
    <source>
        <dbReference type="Proteomes" id="UP001499852"/>
    </source>
</evidence>
<feature type="transmembrane region" description="Helical" evidence="1">
    <location>
        <begin position="20"/>
        <end position="38"/>
    </location>
</feature>
<reference evidence="3" key="1">
    <citation type="journal article" date="2019" name="Int. J. Syst. Evol. Microbiol.">
        <title>The Global Catalogue of Microorganisms (GCM) 10K type strain sequencing project: providing services to taxonomists for standard genome sequencing and annotation.</title>
        <authorList>
            <consortium name="The Broad Institute Genomics Platform"/>
            <consortium name="The Broad Institute Genome Sequencing Center for Infectious Disease"/>
            <person name="Wu L."/>
            <person name="Ma J."/>
        </authorList>
    </citation>
    <scope>NUCLEOTIDE SEQUENCE [LARGE SCALE GENOMIC DNA]</scope>
    <source>
        <strain evidence="3">JCM 18053</strain>
    </source>
</reference>
<organism evidence="2 3">
    <name type="scientific">Prosthecobacter algae</name>
    <dbReference type="NCBI Taxonomy" id="1144682"/>
    <lineage>
        <taxon>Bacteria</taxon>
        <taxon>Pseudomonadati</taxon>
        <taxon>Verrucomicrobiota</taxon>
        <taxon>Verrucomicrobiia</taxon>
        <taxon>Verrucomicrobiales</taxon>
        <taxon>Verrucomicrobiaceae</taxon>
        <taxon>Prosthecobacter</taxon>
    </lineage>
</organism>
<name>A0ABP9NZZ0_9BACT</name>
<dbReference type="RefSeq" id="WP_345735228.1">
    <property type="nucleotide sequence ID" value="NZ_BAABIA010000002.1"/>
</dbReference>
<sequence>MLTDLHNYLYHLEPTGGIPLKPTGIVLGLLLLVTHLWAWKNADRTKEFLKAFPRHYGWGAALLSIGFVWGMMCLFNMDMGEFFFLRRWFLMVVPIGFVLVLMYVKEFLAVRALGSLMLLAAGPVLAAAFLQPPVTRLLLPILAYVWIIVGMFFVGMPYLMRDWTNWLLAKPARWNLAVWSGVAYGALLLVLAITTY</sequence>
<feature type="transmembrane region" description="Helical" evidence="1">
    <location>
        <begin position="137"/>
        <end position="156"/>
    </location>
</feature>
<gene>
    <name evidence="2" type="ORF">GCM10023213_09570</name>
</gene>
<keyword evidence="1" id="KW-1133">Transmembrane helix</keyword>
<proteinExistence type="predicted"/>
<keyword evidence="1" id="KW-0472">Membrane</keyword>
<comment type="caution">
    <text evidence="2">The sequence shown here is derived from an EMBL/GenBank/DDBJ whole genome shotgun (WGS) entry which is preliminary data.</text>
</comment>
<feature type="transmembrane region" description="Helical" evidence="1">
    <location>
        <begin position="110"/>
        <end position="130"/>
    </location>
</feature>
<evidence type="ECO:0000313" key="2">
    <source>
        <dbReference type="EMBL" id="GAA5135739.1"/>
    </source>
</evidence>